<dbReference type="InterPro" id="IPR055424">
    <property type="entry name" value="Ig_TMEM132_6th"/>
</dbReference>
<dbReference type="Pfam" id="PF15706">
    <property type="entry name" value="TMEM132_C"/>
    <property type="match status" value="1"/>
</dbReference>
<reference evidence="15" key="2">
    <citation type="submission" date="2025-09" db="UniProtKB">
        <authorList>
            <consortium name="Ensembl"/>
        </authorList>
    </citation>
    <scope>IDENTIFICATION</scope>
</reference>
<dbReference type="STRING" id="94237.ENSMMOP00000019287"/>
<feature type="region of interest" description="Disordered" evidence="6">
    <location>
        <begin position="771"/>
        <end position="814"/>
    </location>
</feature>
<organism evidence="15 16">
    <name type="scientific">Mola mola</name>
    <name type="common">Ocean sunfish</name>
    <name type="synonym">Tetraodon mola</name>
    <dbReference type="NCBI Taxonomy" id="94237"/>
    <lineage>
        <taxon>Eukaryota</taxon>
        <taxon>Metazoa</taxon>
        <taxon>Chordata</taxon>
        <taxon>Craniata</taxon>
        <taxon>Vertebrata</taxon>
        <taxon>Euteleostomi</taxon>
        <taxon>Actinopterygii</taxon>
        <taxon>Neopterygii</taxon>
        <taxon>Teleostei</taxon>
        <taxon>Neoteleostei</taxon>
        <taxon>Acanthomorphata</taxon>
        <taxon>Eupercaria</taxon>
        <taxon>Tetraodontiformes</taxon>
        <taxon>Molidae</taxon>
        <taxon>Mola</taxon>
    </lineage>
</organism>
<comment type="subcellular location">
    <subcellularLocation>
        <location evidence="1">Membrane</location>
        <topology evidence="1">Single-pass type I membrane protein</topology>
    </subcellularLocation>
</comment>
<dbReference type="InterPro" id="IPR031437">
    <property type="entry name" value="Ig_TMEM132_4th"/>
</dbReference>
<feature type="compositionally biased region" description="Low complexity" evidence="6">
    <location>
        <begin position="909"/>
        <end position="921"/>
    </location>
</feature>
<evidence type="ECO:0000259" key="10">
    <source>
        <dbReference type="Pfam" id="PF16070"/>
    </source>
</evidence>
<evidence type="ECO:0000256" key="1">
    <source>
        <dbReference type="ARBA" id="ARBA00004479"/>
    </source>
</evidence>
<feature type="domain" description="Transmembrane protein TMEM132 N-terminal" evidence="8">
    <location>
        <begin position="15"/>
        <end position="73"/>
    </location>
</feature>
<evidence type="ECO:0008006" key="17">
    <source>
        <dbReference type="Google" id="ProtNLM"/>
    </source>
</evidence>
<dbReference type="Pfam" id="PF15705">
    <property type="entry name" value="TMEM132_N"/>
    <property type="match status" value="1"/>
</dbReference>
<feature type="domain" description="Transmembrane protein family 132 fourth" evidence="10">
    <location>
        <begin position="394"/>
        <end position="491"/>
    </location>
</feature>
<feature type="compositionally biased region" description="Polar residues" evidence="6">
    <location>
        <begin position="786"/>
        <end position="799"/>
    </location>
</feature>
<evidence type="ECO:0000259" key="12">
    <source>
        <dbReference type="Pfam" id="PF23481"/>
    </source>
</evidence>
<sequence length="1001" mass="110982">MTASPSLPNVYLPANFKMSNAQLAFFLSSSSPSTGNPLQRSESFVVFQTKDLPAINISFGSFARDQTLSKDLLQPASPLDIPGQLTVNWKVRAFIVQARVFSNNPTVQVFFYIAGRDWDDFKAQDKLPCVRLHAFRDIRESKTSCRMKGNLAQCLAQLDLPPSWFNTNVAPLGRRKGSGDGLLDGLTSETLQAELYYTLHGPNADGECSEGSGHRGSGVSRGEPLSQHPLLRIGSISLYQASQEQLLVDKQLDKNMFLRLPEKPLRPGEPLKIFLYLMPNSTIEQFTLKVKAKKGVNLLQTKSKNVQWKVDWEVQSGAKHSITTIDPAAPPRKFQLDVLGNVEVMQLDFEMENFTSLSVTRRINWNIDYKGQNPPPDSEKVVTELTVVQRDIQAIIPLAMDTEIINTAILTGRTVAIPVKMVSIEMNGAVTDVSAFVQCKSSNEDIVKVSMNCDYVFVNGKETRGSMNARIIFSYEHLSAPLELTVWVPKLPLQVELSDNNLSFIKGWRVPILPDRRSTRDSDADDDEDERRLSRGCTLQYQRALVKVLTQFHTTSTEGTDQVITMLGPDWQVDVTDLVQDSLKVADPRIAEVVDRTVLVGLELGSTVLKVESPLAMDTVLGESPFSVTDDKVSITEMRVHAVSGLTLSLRPSPGNSHTMVAKATGTQTLTAPKQEASLSVWMLFSDNTAATLTYFDPKDYNLNASTLDDKVVSVSQEPQQRWPAVVAEGEGSGEIVRVEMTICEACQKTKRKSVIASAAVYVKVRFGAEEDSEEDTEDEVTAESQSELVPVTSNQEQPTESDEEEDDDFVHSPRNMTDLEIGMYALLGVFCLAILVFLINCIVFVLKYRHKRIPPEGQANMDHSHHWVFLGNGQPLRAQCDLSPQQVESPGNPLEGVQTCCHGDHHSSGSSQTSVQSQVHGRGDGSSGGSTKENSEDASSPTSKRKRVKFTTFTTLPTEELPYNSIPIADEEDIQWVCQDMGFQDPEELHDYMRRIKEIA</sequence>
<feature type="domain" description="Transmembrane protein TMEM132 sixth" evidence="14">
    <location>
        <begin position="634"/>
        <end position="749"/>
    </location>
</feature>
<dbReference type="Pfam" id="PF16070">
    <property type="entry name" value="Ig_TMEM132_4th"/>
    <property type="match status" value="1"/>
</dbReference>
<evidence type="ECO:0000259" key="8">
    <source>
        <dbReference type="Pfam" id="PF15705"/>
    </source>
</evidence>
<evidence type="ECO:0000259" key="11">
    <source>
        <dbReference type="Pfam" id="PF23039"/>
    </source>
</evidence>
<dbReference type="Pfam" id="PF23486">
    <property type="entry name" value="Ig_TMEM132_5th"/>
    <property type="match status" value="1"/>
</dbReference>
<keyword evidence="16" id="KW-1185">Reference proteome</keyword>
<feature type="compositionally biased region" description="Acidic residues" evidence="6">
    <location>
        <begin position="771"/>
        <end position="782"/>
    </location>
</feature>
<feature type="domain" description="Transmembrane protein TMEM132 second Ig-like" evidence="12">
    <location>
        <begin position="90"/>
        <end position="219"/>
    </location>
</feature>
<feature type="domain" description="Transmembrane protein TMEM132 fifth" evidence="13">
    <location>
        <begin position="494"/>
        <end position="633"/>
    </location>
</feature>
<evidence type="ECO:0000313" key="16">
    <source>
        <dbReference type="Proteomes" id="UP000261620"/>
    </source>
</evidence>
<evidence type="ECO:0000259" key="13">
    <source>
        <dbReference type="Pfam" id="PF23486"/>
    </source>
</evidence>
<dbReference type="InterPro" id="IPR031435">
    <property type="entry name" value="TMEM132_N"/>
</dbReference>
<reference evidence="15" key="1">
    <citation type="submission" date="2025-08" db="UniProtKB">
        <authorList>
            <consortium name="Ensembl"/>
        </authorList>
    </citation>
    <scope>IDENTIFICATION</scope>
</reference>
<dbReference type="PANTHER" id="PTHR13388:SF7">
    <property type="entry name" value="TRANSMEMBRANE PROTEIN 132E"/>
    <property type="match status" value="1"/>
</dbReference>
<keyword evidence="3 7" id="KW-0812">Transmembrane</keyword>
<dbReference type="InterPro" id="IPR055423">
    <property type="entry name" value="Ig_TMEM132_5th"/>
</dbReference>
<dbReference type="InterPro" id="IPR031436">
    <property type="entry name" value="TMEM132_C"/>
</dbReference>
<evidence type="ECO:0000256" key="7">
    <source>
        <dbReference type="SAM" id="Phobius"/>
    </source>
</evidence>
<dbReference type="PANTHER" id="PTHR13388">
    <property type="entry name" value="DETONATOR, ISOFORM E"/>
    <property type="match status" value="1"/>
</dbReference>
<keyword evidence="4 7" id="KW-1133">Transmembrane helix</keyword>
<dbReference type="Pfam" id="PF23481">
    <property type="entry name" value="Ig_TMEM132_2nd"/>
    <property type="match status" value="1"/>
</dbReference>
<dbReference type="OMA" id="GEMVPRR"/>
<evidence type="ECO:0000256" key="6">
    <source>
        <dbReference type="SAM" id="MobiDB-lite"/>
    </source>
</evidence>
<feature type="transmembrane region" description="Helical" evidence="7">
    <location>
        <begin position="822"/>
        <end position="847"/>
    </location>
</feature>
<evidence type="ECO:0000259" key="14">
    <source>
        <dbReference type="Pfam" id="PF23487"/>
    </source>
</evidence>
<feature type="domain" description="Transmembrane protein TMEM132 C-terminal" evidence="9">
    <location>
        <begin position="794"/>
        <end position="875"/>
    </location>
</feature>
<dbReference type="AlphaFoldDB" id="A0A3Q3X2C4"/>
<protein>
    <recommendedName>
        <fullName evidence="17">Transmembrane protein 132E</fullName>
    </recommendedName>
</protein>
<dbReference type="Pfam" id="PF23039">
    <property type="entry name" value="TMEM132_3rd"/>
    <property type="match status" value="1"/>
</dbReference>
<proteinExistence type="inferred from homology"/>
<comment type="similarity">
    <text evidence="2">Belongs to the TMEM132 family.</text>
</comment>
<dbReference type="Proteomes" id="UP000261620">
    <property type="component" value="Unplaced"/>
</dbReference>
<evidence type="ECO:0000313" key="15">
    <source>
        <dbReference type="Ensembl" id="ENSMMOP00000019287.1"/>
    </source>
</evidence>
<evidence type="ECO:0000256" key="3">
    <source>
        <dbReference type="ARBA" id="ARBA00022692"/>
    </source>
</evidence>
<evidence type="ECO:0000259" key="9">
    <source>
        <dbReference type="Pfam" id="PF15706"/>
    </source>
</evidence>
<evidence type="ECO:0000256" key="2">
    <source>
        <dbReference type="ARBA" id="ARBA00006166"/>
    </source>
</evidence>
<feature type="domain" description="Transmembrane protein TMEM132 cohesin-like" evidence="11">
    <location>
        <begin position="249"/>
        <end position="392"/>
    </location>
</feature>
<name>A0A3Q3X2C4_MOLML</name>
<accession>A0A3Q3X2C4</accession>
<evidence type="ECO:0000256" key="4">
    <source>
        <dbReference type="ARBA" id="ARBA00022989"/>
    </source>
</evidence>
<keyword evidence="5 7" id="KW-0472">Membrane</keyword>
<feature type="region of interest" description="Disordered" evidence="6">
    <location>
        <begin position="883"/>
        <end position="950"/>
    </location>
</feature>
<dbReference type="GO" id="GO:0016020">
    <property type="term" value="C:membrane"/>
    <property type="evidence" value="ECO:0007669"/>
    <property type="project" value="UniProtKB-SubCell"/>
</dbReference>
<dbReference type="InterPro" id="IPR055421">
    <property type="entry name" value="TMEM132_3rd"/>
</dbReference>
<feature type="compositionally biased region" description="Acidic residues" evidence="6">
    <location>
        <begin position="800"/>
        <end position="809"/>
    </location>
</feature>
<dbReference type="Ensembl" id="ENSMMOT00000019608.1">
    <property type="protein sequence ID" value="ENSMMOP00000019287.1"/>
    <property type="gene ID" value="ENSMMOG00000014594.1"/>
</dbReference>
<dbReference type="Pfam" id="PF23487">
    <property type="entry name" value="Ig_TMEM132_6th"/>
    <property type="match status" value="1"/>
</dbReference>
<dbReference type="InterPro" id="IPR026307">
    <property type="entry name" value="TMEM132"/>
</dbReference>
<evidence type="ECO:0000256" key="5">
    <source>
        <dbReference type="ARBA" id="ARBA00023136"/>
    </source>
</evidence>
<feature type="compositionally biased region" description="Polar residues" evidence="6">
    <location>
        <begin position="930"/>
        <end position="943"/>
    </location>
</feature>
<dbReference type="InterPro" id="IPR055422">
    <property type="entry name" value="Ig_TMEM132_2nd"/>
</dbReference>